<evidence type="ECO:0000256" key="2">
    <source>
        <dbReference type="ARBA" id="ARBA00023235"/>
    </source>
</evidence>
<dbReference type="PIRSF" id="PIRSF000709">
    <property type="entry name" value="6PFK_2-Ptase"/>
    <property type="match status" value="1"/>
</dbReference>
<dbReference type="Proteomes" id="UP000285961">
    <property type="component" value="Unassembled WGS sequence"/>
</dbReference>
<evidence type="ECO:0000313" key="5">
    <source>
        <dbReference type="EMBL" id="RJP67039.1"/>
    </source>
</evidence>
<dbReference type="CDD" id="cd07067">
    <property type="entry name" value="HP_PGM_like"/>
    <property type="match status" value="1"/>
</dbReference>
<dbReference type="Pfam" id="PF00300">
    <property type="entry name" value="His_Phos_1"/>
    <property type="match status" value="1"/>
</dbReference>
<dbReference type="AlphaFoldDB" id="A0A419ET94"/>
<sequence length="201" mass="22979">MFLYLIRHGETDWNVERRCQGFSDIELNATGRWQAGAIARHLSSLKVEALYSSTLKRAHETASTIARYHDAPVQATDALRELNQGAFEGLKLTELVARHSDFLERWFRDPADLRLPSGESLREMQSRAWAALDKIIGQHPDGNVIVVSHNLCNMGLLCRIMKLELNDFRRIQQDVAAISLIEFGRWPHPVVIRLNDTSHLR</sequence>
<gene>
    <name evidence="5" type="ORF">C4532_15110</name>
</gene>
<comment type="caution">
    <text evidence="5">The sequence shown here is derived from an EMBL/GenBank/DDBJ whole genome shotgun (WGS) entry which is preliminary data.</text>
</comment>
<evidence type="ECO:0000256" key="3">
    <source>
        <dbReference type="PIRSR" id="PIRSR613078-1"/>
    </source>
</evidence>
<keyword evidence="2" id="KW-0413">Isomerase</keyword>
<evidence type="ECO:0000256" key="1">
    <source>
        <dbReference type="ARBA" id="ARBA00023152"/>
    </source>
</evidence>
<dbReference type="GO" id="GO:0016791">
    <property type="term" value="F:phosphatase activity"/>
    <property type="evidence" value="ECO:0007669"/>
    <property type="project" value="TreeGrafter"/>
</dbReference>
<keyword evidence="1" id="KW-0324">Glycolysis</keyword>
<dbReference type="InterPro" id="IPR013078">
    <property type="entry name" value="His_Pase_superF_clade-1"/>
</dbReference>
<dbReference type="InterPro" id="IPR001345">
    <property type="entry name" value="PG/BPGM_mutase_AS"/>
</dbReference>
<evidence type="ECO:0000313" key="6">
    <source>
        <dbReference type="Proteomes" id="UP000285961"/>
    </source>
</evidence>
<reference evidence="5 6" key="1">
    <citation type="journal article" date="2017" name="ISME J.">
        <title>Energy and carbon metabolisms in a deep terrestrial subsurface fluid microbial community.</title>
        <authorList>
            <person name="Momper L."/>
            <person name="Jungbluth S.P."/>
            <person name="Lee M.D."/>
            <person name="Amend J.P."/>
        </authorList>
    </citation>
    <scope>NUCLEOTIDE SEQUENCE [LARGE SCALE GENOMIC DNA]</scope>
    <source>
        <strain evidence="5">SURF_17</strain>
    </source>
</reference>
<feature type="binding site" evidence="4">
    <location>
        <begin position="7"/>
        <end position="14"/>
    </location>
    <ligand>
        <name>substrate</name>
    </ligand>
</feature>
<accession>A0A419ET94</accession>
<dbReference type="EMBL" id="QZKI01000109">
    <property type="protein sequence ID" value="RJP67039.1"/>
    <property type="molecule type" value="Genomic_DNA"/>
</dbReference>
<protein>
    <submittedName>
        <fullName evidence="5">Histidine phosphatase family protein</fullName>
    </submittedName>
</protein>
<feature type="active site" description="Tele-phosphohistidine intermediate" evidence="3">
    <location>
        <position position="8"/>
    </location>
</feature>
<proteinExistence type="predicted"/>
<feature type="binding site" evidence="4">
    <location>
        <position position="57"/>
    </location>
    <ligand>
        <name>substrate</name>
    </ligand>
</feature>
<dbReference type="PANTHER" id="PTHR48100">
    <property type="entry name" value="BROAD-SPECIFICITY PHOSPHATASE YOR283W-RELATED"/>
    <property type="match status" value="1"/>
</dbReference>
<evidence type="ECO:0000256" key="4">
    <source>
        <dbReference type="PIRSR" id="PIRSR613078-2"/>
    </source>
</evidence>
<dbReference type="PANTHER" id="PTHR48100:SF1">
    <property type="entry name" value="HISTIDINE PHOSPHATASE FAMILY PROTEIN-RELATED"/>
    <property type="match status" value="1"/>
</dbReference>
<dbReference type="SUPFAM" id="SSF53254">
    <property type="entry name" value="Phosphoglycerate mutase-like"/>
    <property type="match status" value="1"/>
</dbReference>
<organism evidence="5 6">
    <name type="scientific">Candidatus Abyssobacteria bacterium SURF_17</name>
    <dbReference type="NCBI Taxonomy" id="2093361"/>
    <lineage>
        <taxon>Bacteria</taxon>
        <taxon>Pseudomonadati</taxon>
        <taxon>Candidatus Hydrogenedentota</taxon>
        <taxon>Candidatus Abyssobacteria</taxon>
    </lineage>
</organism>
<dbReference type="InterPro" id="IPR029033">
    <property type="entry name" value="His_PPase_superfam"/>
</dbReference>
<dbReference type="PROSITE" id="PS00175">
    <property type="entry name" value="PG_MUTASE"/>
    <property type="match status" value="1"/>
</dbReference>
<dbReference type="GO" id="GO:0005737">
    <property type="term" value="C:cytoplasm"/>
    <property type="evidence" value="ECO:0007669"/>
    <property type="project" value="TreeGrafter"/>
</dbReference>
<dbReference type="SMART" id="SM00855">
    <property type="entry name" value="PGAM"/>
    <property type="match status" value="1"/>
</dbReference>
<dbReference type="InterPro" id="IPR050275">
    <property type="entry name" value="PGM_Phosphatase"/>
</dbReference>
<dbReference type="Gene3D" id="3.40.50.1240">
    <property type="entry name" value="Phosphoglycerate mutase-like"/>
    <property type="match status" value="1"/>
</dbReference>
<feature type="active site" description="Proton donor/acceptor" evidence="3">
    <location>
        <position position="81"/>
    </location>
</feature>
<name>A0A419ET94_9BACT</name>